<evidence type="ECO:0000256" key="19">
    <source>
        <dbReference type="SAM" id="SignalP"/>
    </source>
</evidence>
<evidence type="ECO:0000256" key="7">
    <source>
        <dbReference type="ARBA" id="ARBA00022729"/>
    </source>
</evidence>
<sequence length="796" mass="87677">MGPGALLVCCISALQLCSQALSWPKMDPTMTDGARALNPWRFRQAEAGGMKRMKRAWVIPPISVSENNKKIPLLLVQIKSDKQKLGSVIYSIKGPGVDEEPRGIFTINTTTGAIYLNAMLDREVHDRFKLRAFAVDLDGELLEDPTDLEIVVVDQNDNRPVFTKTNITGHVLEGSTPGTYVTKAEATDADDPETDNGALRYSIIEQGTPQMFSIDKDTGVIRTVQVGLDREVVRMYNLTIQVADMSGDGLTNTATAVIYVGDINDNPPEFTQEKFSMEVMEQTVGIDIGRVAVQDKDLHGSSNWLARYTILRSSDQRGAFAIRTDPETNDGILSVVKPLDHEAQEQVELTIMVQNVNELSRSAPKTSRARAVALVKVRDMNEPPFFRENPKVVSLKEGTISGSEITTYTATDPDIRQHQTLSYKIEQDPEEWLTVDPSTGTIHTRKEIDRESPFFQGGWYKALIIASDNADPPRTATGTLSIQISEENDSPPYMFPLVGLVCSIPRKDSGVLISATDQDLPPQAEPFHFQLDSAAPELMQNWTITPVNGTHAVLQLLKEMEEGLYVLPVRASDSGEPQLTQVQLLNVTVCDCDSAGSCKPGAAAIFIAGTGISFGALMIILASILLLLLVILFLVIVERYRRGSAHKGLLSDSEDDIRDNVFNYDEQGGGEEDQDAYDINQLRNPNKLLPPPSPRGKQPIRKDAPYNYGTPQYPRKPLGGPSDIEDFINDGLDVADNDPSVPPYDTALIYDYEGEGSVAGTLSSILSSTSDDDQEYDYLNDWGPRFKRLADMYGQP</sequence>
<feature type="domain" description="Cadherin" evidence="20">
    <location>
        <begin position="163"/>
        <end position="270"/>
    </location>
</feature>
<evidence type="ECO:0000256" key="11">
    <source>
        <dbReference type="ARBA" id="ARBA00022989"/>
    </source>
</evidence>
<gene>
    <name evidence="21" type="ORF">NDU88_004078</name>
</gene>
<evidence type="ECO:0000256" key="2">
    <source>
        <dbReference type="ARBA" id="ARBA00004496"/>
    </source>
</evidence>
<dbReference type="InterPro" id="IPR015919">
    <property type="entry name" value="Cadherin-like_sf"/>
</dbReference>
<evidence type="ECO:0000256" key="4">
    <source>
        <dbReference type="ARBA" id="ARBA00022490"/>
    </source>
</evidence>
<evidence type="ECO:0000256" key="1">
    <source>
        <dbReference type="ARBA" id="ARBA00004251"/>
    </source>
</evidence>
<dbReference type="FunFam" id="2.60.40.60:FF:000011">
    <property type="entry name" value="Cadherin 1"/>
    <property type="match status" value="1"/>
</dbReference>
<dbReference type="CDD" id="cd11304">
    <property type="entry name" value="Cadherin_repeat"/>
    <property type="match status" value="4"/>
</dbReference>
<dbReference type="GO" id="GO:0007156">
    <property type="term" value="P:homophilic cell adhesion via plasma membrane adhesion molecules"/>
    <property type="evidence" value="ECO:0007669"/>
    <property type="project" value="InterPro"/>
</dbReference>
<dbReference type="GO" id="GO:0005509">
    <property type="term" value="F:calcium ion binding"/>
    <property type="evidence" value="ECO:0007669"/>
    <property type="project" value="UniProtKB-UniRule"/>
</dbReference>
<dbReference type="GO" id="GO:0034332">
    <property type="term" value="P:adherens junction organization"/>
    <property type="evidence" value="ECO:0007669"/>
    <property type="project" value="TreeGrafter"/>
</dbReference>
<evidence type="ECO:0000256" key="16">
    <source>
        <dbReference type="RuleBase" id="RU003318"/>
    </source>
</evidence>
<dbReference type="AlphaFoldDB" id="A0AAV7L5N9"/>
<evidence type="ECO:0000256" key="18">
    <source>
        <dbReference type="SAM" id="Phobius"/>
    </source>
</evidence>
<dbReference type="PRINTS" id="PR00205">
    <property type="entry name" value="CADHERIN"/>
</dbReference>
<keyword evidence="6" id="KW-0479">Metal-binding</keyword>
<protein>
    <recommendedName>
        <fullName evidence="20">Cadherin domain-containing protein</fullName>
    </recommendedName>
</protein>
<feature type="domain" description="Cadherin" evidence="20">
    <location>
        <begin position="387"/>
        <end position="494"/>
    </location>
</feature>
<keyword evidence="11 18" id="KW-1133">Transmembrane helix</keyword>
<evidence type="ECO:0000313" key="21">
    <source>
        <dbReference type="EMBL" id="KAJ1083923.1"/>
    </source>
</evidence>
<dbReference type="PROSITE" id="PS50268">
    <property type="entry name" value="CADHERIN_2"/>
    <property type="match status" value="5"/>
</dbReference>
<dbReference type="SMART" id="SM00112">
    <property type="entry name" value="CA"/>
    <property type="match status" value="5"/>
</dbReference>
<comment type="function">
    <text evidence="14">Cadherins are calcium-dependent cell adhesion proteins. They preferentially interact with themselves in a homophilic manner in connecting cells; cadherins may thus contribute to the sorting of heterogeneous cell types.</text>
</comment>
<evidence type="ECO:0000256" key="14">
    <source>
        <dbReference type="ARBA" id="ARBA00037319"/>
    </source>
</evidence>
<keyword evidence="5 16" id="KW-0812">Transmembrane</keyword>
<evidence type="ECO:0000256" key="15">
    <source>
        <dbReference type="PROSITE-ProRule" id="PRU00043"/>
    </source>
</evidence>
<evidence type="ECO:0000256" key="5">
    <source>
        <dbReference type="ARBA" id="ARBA00022692"/>
    </source>
</evidence>
<dbReference type="EMBL" id="JANPWB010000016">
    <property type="protein sequence ID" value="KAJ1083923.1"/>
    <property type="molecule type" value="Genomic_DNA"/>
</dbReference>
<dbReference type="SUPFAM" id="SSF49313">
    <property type="entry name" value="Cadherin-like"/>
    <property type="match status" value="5"/>
</dbReference>
<dbReference type="FunFam" id="2.60.40.60:FF:000019">
    <property type="entry name" value="Cadherin 2"/>
    <property type="match status" value="1"/>
</dbReference>
<dbReference type="Gene3D" id="4.10.900.10">
    <property type="entry name" value="TCF3-CBD (Catenin binding domain)"/>
    <property type="match status" value="1"/>
</dbReference>
<dbReference type="GO" id="GO:0007043">
    <property type="term" value="P:cell-cell junction assembly"/>
    <property type="evidence" value="ECO:0007669"/>
    <property type="project" value="TreeGrafter"/>
</dbReference>
<feature type="domain" description="Cadherin" evidence="20">
    <location>
        <begin position="513"/>
        <end position="602"/>
    </location>
</feature>
<evidence type="ECO:0000256" key="10">
    <source>
        <dbReference type="ARBA" id="ARBA00022889"/>
    </source>
</evidence>
<dbReference type="Gene3D" id="2.60.40.60">
    <property type="entry name" value="Cadherins"/>
    <property type="match status" value="5"/>
</dbReference>
<comment type="subcellular location">
    <subcellularLocation>
        <location evidence="1 16">Cell membrane</location>
        <topology evidence="1 16">Single-pass type I membrane protein</topology>
    </subcellularLocation>
    <subcellularLocation>
        <location evidence="2">Cytoplasm</location>
    </subcellularLocation>
</comment>
<dbReference type="GO" id="GO:0005912">
    <property type="term" value="C:adherens junction"/>
    <property type="evidence" value="ECO:0007669"/>
    <property type="project" value="TreeGrafter"/>
</dbReference>
<dbReference type="FunFam" id="4.10.900.10:FF:000001">
    <property type="entry name" value="Cadherin 2"/>
    <property type="match status" value="1"/>
</dbReference>
<dbReference type="InterPro" id="IPR039808">
    <property type="entry name" value="Cadherin"/>
</dbReference>
<proteinExistence type="predicted"/>
<dbReference type="GO" id="GO:0005737">
    <property type="term" value="C:cytoplasm"/>
    <property type="evidence" value="ECO:0007669"/>
    <property type="project" value="UniProtKB-SubCell"/>
</dbReference>
<dbReference type="InterPro" id="IPR000233">
    <property type="entry name" value="Cadherin_Y-type_LIR"/>
</dbReference>
<evidence type="ECO:0000256" key="9">
    <source>
        <dbReference type="ARBA" id="ARBA00022837"/>
    </source>
</evidence>
<dbReference type="GO" id="GO:0016342">
    <property type="term" value="C:catenin complex"/>
    <property type="evidence" value="ECO:0007669"/>
    <property type="project" value="TreeGrafter"/>
</dbReference>
<dbReference type="GO" id="GO:0044331">
    <property type="term" value="P:cell-cell adhesion mediated by cadherin"/>
    <property type="evidence" value="ECO:0007669"/>
    <property type="project" value="TreeGrafter"/>
</dbReference>
<dbReference type="FunFam" id="2.60.40.60:FF:000095">
    <property type="entry name" value="Cadherin 13"/>
    <property type="match status" value="1"/>
</dbReference>
<dbReference type="GO" id="GO:0045296">
    <property type="term" value="F:cadherin binding"/>
    <property type="evidence" value="ECO:0007669"/>
    <property type="project" value="TreeGrafter"/>
</dbReference>
<accession>A0AAV7L5N9</accession>
<feature type="transmembrane region" description="Helical" evidence="18">
    <location>
        <begin position="604"/>
        <end position="637"/>
    </location>
</feature>
<reference evidence="21" key="1">
    <citation type="journal article" date="2022" name="bioRxiv">
        <title>Sequencing and chromosome-scale assembly of the giantPleurodeles waltlgenome.</title>
        <authorList>
            <person name="Brown T."/>
            <person name="Elewa A."/>
            <person name="Iarovenko S."/>
            <person name="Subramanian E."/>
            <person name="Araus A.J."/>
            <person name="Petzold A."/>
            <person name="Susuki M."/>
            <person name="Suzuki K.-i.T."/>
            <person name="Hayashi T."/>
            <person name="Toyoda A."/>
            <person name="Oliveira C."/>
            <person name="Osipova E."/>
            <person name="Leigh N.D."/>
            <person name="Simon A."/>
            <person name="Yun M.H."/>
        </authorList>
    </citation>
    <scope>NUCLEOTIDE SEQUENCE</scope>
    <source>
        <strain evidence="21">20211129_DDA</strain>
        <tissue evidence="21">Liver</tissue>
    </source>
</reference>
<feature type="signal peptide" evidence="19">
    <location>
        <begin position="1"/>
        <end position="22"/>
    </location>
</feature>
<keyword evidence="8" id="KW-0677">Repeat</keyword>
<keyword evidence="9 15" id="KW-0106">Calcium</keyword>
<dbReference type="PANTHER" id="PTHR24027">
    <property type="entry name" value="CADHERIN-23"/>
    <property type="match status" value="1"/>
</dbReference>
<evidence type="ECO:0000256" key="12">
    <source>
        <dbReference type="ARBA" id="ARBA00023136"/>
    </source>
</evidence>
<keyword evidence="7 19" id="KW-0732">Signal</keyword>
<evidence type="ECO:0000256" key="3">
    <source>
        <dbReference type="ARBA" id="ARBA00022475"/>
    </source>
</evidence>
<feature type="region of interest" description="Disordered" evidence="17">
    <location>
        <begin position="682"/>
        <end position="724"/>
    </location>
</feature>
<evidence type="ECO:0000256" key="13">
    <source>
        <dbReference type="ARBA" id="ARBA00023180"/>
    </source>
</evidence>
<dbReference type="GO" id="GO:0016339">
    <property type="term" value="P:calcium-dependent cell-cell adhesion via plasma membrane cell adhesion molecules"/>
    <property type="evidence" value="ECO:0007669"/>
    <property type="project" value="TreeGrafter"/>
</dbReference>
<dbReference type="PROSITE" id="PS00232">
    <property type="entry name" value="CADHERIN_1"/>
    <property type="match status" value="1"/>
</dbReference>
<comment type="caution">
    <text evidence="21">The sequence shown here is derived from an EMBL/GenBank/DDBJ whole genome shotgun (WGS) entry which is preliminary data.</text>
</comment>
<keyword evidence="10 16" id="KW-0130">Cell adhesion</keyword>
<keyword evidence="22" id="KW-1185">Reference proteome</keyword>
<evidence type="ECO:0000256" key="8">
    <source>
        <dbReference type="ARBA" id="ARBA00022737"/>
    </source>
</evidence>
<dbReference type="Proteomes" id="UP001066276">
    <property type="component" value="Chromosome 12"/>
</dbReference>
<evidence type="ECO:0000256" key="6">
    <source>
        <dbReference type="ARBA" id="ARBA00022723"/>
    </source>
</evidence>
<feature type="domain" description="Cadherin" evidence="20">
    <location>
        <begin position="271"/>
        <end position="386"/>
    </location>
</feature>
<dbReference type="FunFam" id="2.60.40.60:FF:000031">
    <property type="entry name" value="Cadherin 3"/>
    <property type="match status" value="1"/>
</dbReference>
<feature type="domain" description="Cadherin" evidence="20">
    <location>
        <begin position="56"/>
        <end position="162"/>
    </location>
</feature>
<dbReference type="GO" id="GO:0000902">
    <property type="term" value="P:cell morphogenesis"/>
    <property type="evidence" value="ECO:0007669"/>
    <property type="project" value="TreeGrafter"/>
</dbReference>
<dbReference type="Pfam" id="PF00028">
    <property type="entry name" value="Cadherin"/>
    <property type="match status" value="5"/>
</dbReference>
<dbReference type="GO" id="GO:0016477">
    <property type="term" value="P:cell migration"/>
    <property type="evidence" value="ECO:0007669"/>
    <property type="project" value="TreeGrafter"/>
</dbReference>
<keyword evidence="12 18" id="KW-0472">Membrane</keyword>
<dbReference type="InterPro" id="IPR020894">
    <property type="entry name" value="Cadherin_CS"/>
</dbReference>
<keyword evidence="3" id="KW-1003">Cell membrane</keyword>
<dbReference type="FunFam" id="2.60.40.60:FF:000022">
    <property type="entry name" value="Cadherin 2"/>
    <property type="match status" value="1"/>
</dbReference>
<keyword evidence="13" id="KW-0325">Glycoprotein</keyword>
<dbReference type="InterPro" id="IPR002126">
    <property type="entry name" value="Cadherin-like_dom"/>
</dbReference>
<dbReference type="GO" id="GO:0008013">
    <property type="term" value="F:beta-catenin binding"/>
    <property type="evidence" value="ECO:0007669"/>
    <property type="project" value="TreeGrafter"/>
</dbReference>
<evidence type="ECO:0000259" key="20">
    <source>
        <dbReference type="PROSITE" id="PS50268"/>
    </source>
</evidence>
<name>A0AAV7L5N9_PLEWA</name>
<dbReference type="Pfam" id="PF01049">
    <property type="entry name" value="CADH_Y-type_LIR"/>
    <property type="match status" value="1"/>
</dbReference>
<evidence type="ECO:0000313" key="22">
    <source>
        <dbReference type="Proteomes" id="UP001066276"/>
    </source>
</evidence>
<dbReference type="PANTHER" id="PTHR24027:SF300">
    <property type="entry name" value="CADHERIN-15"/>
    <property type="match status" value="1"/>
</dbReference>
<evidence type="ECO:0000256" key="17">
    <source>
        <dbReference type="SAM" id="MobiDB-lite"/>
    </source>
</evidence>
<organism evidence="21 22">
    <name type="scientific">Pleurodeles waltl</name>
    <name type="common">Iberian ribbed newt</name>
    <dbReference type="NCBI Taxonomy" id="8319"/>
    <lineage>
        <taxon>Eukaryota</taxon>
        <taxon>Metazoa</taxon>
        <taxon>Chordata</taxon>
        <taxon>Craniata</taxon>
        <taxon>Vertebrata</taxon>
        <taxon>Euteleostomi</taxon>
        <taxon>Amphibia</taxon>
        <taxon>Batrachia</taxon>
        <taxon>Caudata</taxon>
        <taxon>Salamandroidea</taxon>
        <taxon>Salamandridae</taxon>
        <taxon>Pleurodelinae</taxon>
        <taxon>Pleurodeles</taxon>
    </lineage>
</organism>
<feature type="chain" id="PRO_5043787346" description="Cadherin domain-containing protein" evidence="19">
    <location>
        <begin position="23"/>
        <end position="796"/>
    </location>
</feature>
<keyword evidence="4" id="KW-0963">Cytoplasm</keyword>
<dbReference type="InterPro" id="IPR027397">
    <property type="entry name" value="Catenin-bd_sf"/>
</dbReference>